<proteinExistence type="predicted"/>
<dbReference type="Gene3D" id="3.40.710.10">
    <property type="entry name" value="DD-peptidase/beta-lactamase superfamily"/>
    <property type="match status" value="1"/>
</dbReference>
<dbReference type="AlphaFoldDB" id="A0AAN7CNJ0"/>
<dbReference type="EMBL" id="MU857718">
    <property type="protein sequence ID" value="KAK4244931.1"/>
    <property type="molecule type" value="Genomic_DNA"/>
</dbReference>
<evidence type="ECO:0000313" key="5">
    <source>
        <dbReference type="Proteomes" id="UP001303647"/>
    </source>
</evidence>
<accession>A0AAN7CNJ0</accession>
<dbReference type="PANTHER" id="PTHR22935">
    <property type="entry name" value="PENICILLIN-BINDING PROTEIN"/>
    <property type="match status" value="1"/>
</dbReference>
<feature type="domain" description="Beta-lactamase-related" evidence="2">
    <location>
        <begin position="75"/>
        <end position="389"/>
    </location>
</feature>
<feature type="domain" description="Beta-lactamase-like ARB-00930-like C-terminal" evidence="3">
    <location>
        <begin position="409"/>
        <end position="542"/>
    </location>
</feature>
<reference evidence="4" key="2">
    <citation type="submission" date="2023-05" db="EMBL/GenBank/DDBJ databases">
        <authorList>
            <consortium name="Lawrence Berkeley National Laboratory"/>
            <person name="Steindorff A."/>
            <person name="Hensen N."/>
            <person name="Bonometti L."/>
            <person name="Westerberg I."/>
            <person name="Brannstrom I.O."/>
            <person name="Guillou S."/>
            <person name="Cros-Aarteil S."/>
            <person name="Calhoun S."/>
            <person name="Haridas S."/>
            <person name="Kuo A."/>
            <person name="Mondo S."/>
            <person name="Pangilinan J."/>
            <person name="Riley R."/>
            <person name="Labutti K."/>
            <person name="Andreopoulos B."/>
            <person name="Lipzen A."/>
            <person name="Chen C."/>
            <person name="Yanf M."/>
            <person name="Daum C."/>
            <person name="Ng V."/>
            <person name="Clum A."/>
            <person name="Ohm R."/>
            <person name="Martin F."/>
            <person name="Silar P."/>
            <person name="Natvig D."/>
            <person name="Lalanne C."/>
            <person name="Gautier V."/>
            <person name="Ament-Velasquez S.L."/>
            <person name="Kruys A."/>
            <person name="Hutchinson M.I."/>
            <person name="Powell A.J."/>
            <person name="Barry K."/>
            <person name="Miller A.N."/>
            <person name="Grigoriev I.V."/>
            <person name="Debuchy R."/>
            <person name="Gladieux P."/>
            <person name="Thoren M.H."/>
            <person name="Johannesson H."/>
        </authorList>
    </citation>
    <scope>NUCLEOTIDE SEQUENCE</scope>
    <source>
        <strain evidence="4">CBS 359.72</strain>
    </source>
</reference>
<evidence type="ECO:0000313" key="4">
    <source>
        <dbReference type="EMBL" id="KAK4244931.1"/>
    </source>
</evidence>
<keyword evidence="5" id="KW-1185">Reference proteome</keyword>
<feature type="signal peptide" evidence="1">
    <location>
        <begin position="1"/>
        <end position="19"/>
    </location>
</feature>
<dbReference type="InterPro" id="IPR051478">
    <property type="entry name" value="Beta-lactamase-like_AB/R"/>
</dbReference>
<evidence type="ECO:0000259" key="2">
    <source>
        <dbReference type="Pfam" id="PF00144"/>
    </source>
</evidence>
<dbReference type="InterPro" id="IPR001466">
    <property type="entry name" value="Beta-lactam-related"/>
</dbReference>
<reference evidence="4" key="1">
    <citation type="journal article" date="2023" name="Mol. Phylogenet. Evol.">
        <title>Genome-scale phylogeny and comparative genomics of the fungal order Sordariales.</title>
        <authorList>
            <person name="Hensen N."/>
            <person name="Bonometti L."/>
            <person name="Westerberg I."/>
            <person name="Brannstrom I.O."/>
            <person name="Guillou S."/>
            <person name="Cros-Aarteil S."/>
            <person name="Calhoun S."/>
            <person name="Haridas S."/>
            <person name="Kuo A."/>
            <person name="Mondo S."/>
            <person name="Pangilinan J."/>
            <person name="Riley R."/>
            <person name="LaButti K."/>
            <person name="Andreopoulos B."/>
            <person name="Lipzen A."/>
            <person name="Chen C."/>
            <person name="Yan M."/>
            <person name="Daum C."/>
            <person name="Ng V."/>
            <person name="Clum A."/>
            <person name="Steindorff A."/>
            <person name="Ohm R.A."/>
            <person name="Martin F."/>
            <person name="Silar P."/>
            <person name="Natvig D.O."/>
            <person name="Lalanne C."/>
            <person name="Gautier V."/>
            <person name="Ament-Velasquez S.L."/>
            <person name="Kruys A."/>
            <person name="Hutchinson M.I."/>
            <person name="Powell A.J."/>
            <person name="Barry K."/>
            <person name="Miller A.N."/>
            <person name="Grigoriev I.V."/>
            <person name="Debuchy R."/>
            <person name="Gladieux P."/>
            <person name="Hiltunen Thoren M."/>
            <person name="Johannesson H."/>
        </authorList>
    </citation>
    <scope>NUCLEOTIDE SEQUENCE</scope>
    <source>
        <strain evidence="4">CBS 359.72</strain>
    </source>
</reference>
<gene>
    <name evidence="4" type="ORF">C7999DRAFT_34697</name>
</gene>
<dbReference type="Pfam" id="PF00144">
    <property type="entry name" value="Beta-lactamase"/>
    <property type="match status" value="1"/>
</dbReference>
<dbReference type="InterPro" id="IPR058664">
    <property type="entry name" value="ARB_00930-like_C"/>
</dbReference>
<dbReference type="PANTHER" id="PTHR22935:SF97">
    <property type="entry name" value="BETA-LACTAMASE-RELATED DOMAIN-CONTAINING PROTEIN"/>
    <property type="match status" value="1"/>
</dbReference>
<dbReference type="InterPro" id="IPR012338">
    <property type="entry name" value="Beta-lactam/transpept-like"/>
</dbReference>
<keyword evidence="1" id="KW-0732">Signal</keyword>
<protein>
    <submittedName>
        <fullName evidence="4">Beta-lactamase/transpeptidase-like protein</fullName>
    </submittedName>
</protein>
<dbReference type="SUPFAM" id="SSF56601">
    <property type="entry name" value="beta-lactamase/transpeptidase-like"/>
    <property type="match status" value="1"/>
</dbReference>
<organism evidence="4 5">
    <name type="scientific">Corynascus novoguineensis</name>
    <dbReference type="NCBI Taxonomy" id="1126955"/>
    <lineage>
        <taxon>Eukaryota</taxon>
        <taxon>Fungi</taxon>
        <taxon>Dikarya</taxon>
        <taxon>Ascomycota</taxon>
        <taxon>Pezizomycotina</taxon>
        <taxon>Sordariomycetes</taxon>
        <taxon>Sordariomycetidae</taxon>
        <taxon>Sordariales</taxon>
        <taxon>Chaetomiaceae</taxon>
        <taxon>Corynascus</taxon>
    </lineage>
</organism>
<comment type="caution">
    <text evidence="4">The sequence shown here is derived from an EMBL/GenBank/DDBJ whole genome shotgun (WGS) entry which is preliminary data.</text>
</comment>
<evidence type="ECO:0000256" key="1">
    <source>
        <dbReference type="SAM" id="SignalP"/>
    </source>
</evidence>
<evidence type="ECO:0000259" key="3">
    <source>
        <dbReference type="Pfam" id="PF26335"/>
    </source>
</evidence>
<dbReference type="Proteomes" id="UP001303647">
    <property type="component" value="Unassembled WGS sequence"/>
</dbReference>
<name>A0AAN7CNJ0_9PEZI</name>
<feature type="chain" id="PRO_5042877993" evidence="1">
    <location>
        <begin position="20"/>
        <end position="547"/>
    </location>
</feature>
<dbReference type="Pfam" id="PF26335">
    <property type="entry name" value="ARB_00930_C"/>
    <property type="match status" value="1"/>
</dbReference>
<sequence length="547" mass="59270">MGLFRPLVLLGALAGLGLGQDCPIYGPAYPEVDNPGSAAAFTAARAAFETEIKNGLASGQLDNTTSFAVQVFSPHSEKALYEHYHGPSVGPETLFRIASVSKLMSVYTTLIELGDKYWDEPVTKYVPELARLKVQNPVYDVDWSQVTLGDLASHMGGVPRDYALGDLGPFIPDGVPGLPTLNEKVFDLLSRPFPVSASSHTPVYSNMAFQVLSYAVETIARKKFSKLVHKNILKPLKLTRTFLANSINDTNHVVGEAWDWDFGEEAPGGGYFSCAKDLTKLGRAILSSTLLPRATTRRWLRPVAHTARLALSLGRPWEIQRLGLPVSSLPNSPPDLKDPNLVTRPSDLFTKQGSISGYQTLLALSPEHGIGYVVLAGGTAGNPAGDMAAYTFLEEALNRVWLVAAEVTAREQTRVAYAGNYTLAPADDEHTENGGGAEAEFALVEGEPGLRLERFASNGTDVLALLGQLNSLPDASRFRAWLYPAGLAGGNKVAFRRHLGWRGLDTVRYGGNPADLFIFELGKDGKAVAVEVPVLKKTLRRREKLTK</sequence>